<reference evidence="1" key="2">
    <citation type="journal article" date="2023" name="Microbiol Resour">
        <title>Decontamination and Annotation of the Draft Genome Sequence of the Oomycete Lagenidium giganteum ARSEF 373.</title>
        <authorList>
            <person name="Morgan W.R."/>
            <person name="Tartar A."/>
        </authorList>
    </citation>
    <scope>NUCLEOTIDE SEQUENCE</scope>
    <source>
        <strain evidence="1">ARSEF 373</strain>
    </source>
</reference>
<comment type="caution">
    <text evidence="1">The sequence shown here is derived from an EMBL/GenBank/DDBJ whole genome shotgun (WGS) entry which is preliminary data.</text>
</comment>
<dbReference type="Proteomes" id="UP001146120">
    <property type="component" value="Unassembled WGS sequence"/>
</dbReference>
<organism evidence="1 2">
    <name type="scientific">Lagenidium giganteum</name>
    <dbReference type="NCBI Taxonomy" id="4803"/>
    <lineage>
        <taxon>Eukaryota</taxon>
        <taxon>Sar</taxon>
        <taxon>Stramenopiles</taxon>
        <taxon>Oomycota</taxon>
        <taxon>Peronosporomycetes</taxon>
        <taxon>Pythiales</taxon>
        <taxon>Pythiaceae</taxon>
    </lineage>
</organism>
<keyword evidence="2" id="KW-1185">Reference proteome</keyword>
<accession>A0AAV2Z2R8</accession>
<evidence type="ECO:0000313" key="1">
    <source>
        <dbReference type="EMBL" id="DBA00339.1"/>
    </source>
</evidence>
<name>A0AAV2Z2R8_9STRA</name>
<proteinExistence type="predicted"/>
<sequence length="121" mass="14159">MAIVLECDGDNTYKLPHAKIDQLARKGELPESLRCDSAVIKRARQFIASRQYHAYLISRYYVNPPRALTWKISYKKNTINSYRRFSMVSSANRIRSYCSDLLPSKLLPTHLRFTPPYSRIF</sequence>
<evidence type="ECO:0000313" key="2">
    <source>
        <dbReference type="Proteomes" id="UP001146120"/>
    </source>
</evidence>
<protein>
    <submittedName>
        <fullName evidence="1">Uncharacterized protein</fullName>
    </submittedName>
</protein>
<reference evidence="1" key="1">
    <citation type="submission" date="2022-11" db="EMBL/GenBank/DDBJ databases">
        <authorList>
            <person name="Morgan W.R."/>
            <person name="Tartar A."/>
        </authorList>
    </citation>
    <scope>NUCLEOTIDE SEQUENCE</scope>
    <source>
        <strain evidence="1">ARSEF 373</strain>
    </source>
</reference>
<dbReference type="EMBL" id="DAKRPA010000065">
    <property type="protein sequence ID" value="DBA00339.1"/>
    <property type="molecule type" value="Genomic_DNA"/>
</dbReference>
<dbReference type="AlphaFoldDB" id="A0AAV2Z2R8"/>
<gene>
    <name evidence="1" type="ORF">N0F65_000524</name>
</gene>